<organism evidence="11 12">
    <name type="scientific">Daphnia pulex</name>
    <name type="common">Water flea</name>
    <dbReference type="NCBI Taxonomy" id="6669"/>
    <lineage>
        <taxon>Eukaryota</taxon>
        <taxon>Metazoa</taxon>
        <taxon>Ecdysozoa</taxon>
        <taxon>Arthropoda</taxon>
        <taxon>Crustacea</taxon>
        <taxon>Branchiopoda</taxon>
        <taxon>Diplostraca</taxon>
        <taxon>Cladocera</taxon>
        <taxon>Anomopoda</taxon>
        <taxon>Daphniidae</taxon>
        <taxon>Daphnia</taxon>
    </lineage>
</organism>
<feature type="region of interest" description="Disordered" evidence="9">
    <location>
        <begin position="420"/>
        <end position="465"/>
    </location>
</feature>
<gene>
    <name evidence="11" type="ORF">DAPPUDRAFT_327734</name>
</gene>
<protein>
    <recommendedName>
        <fullName evidence="10">FHA domain-containing protein</fullName>
    </recommendedName>
</protein>
<evidence type="ECO:0000256" key="9">
    <source>
        <dbReference type="SAM" id="MobiDB-lite"/>
    </source>
</evidence>
<feature type="compositionally biased region" description="Basic and acidic residues" evidence="9">
    <location>
        <begin position="432"/>
        <end position="444"/>
    </location>
</feature>
<evidence type="ECO:0000256" key="2">
    <source>
        <dbReference type="ARBA" id="ARBA00004286"/>
    </source>
</evidence>
<dbReference type="PhylomeDB" id="E9HBK6"/>
<dbReference type="InParanoid" id="E9HBK6"/>
<evidence type="ECO:0000256" key="6">
    <source>
        <dbReference type="ARBA" id="ARBA00023242"/>
    </source>
</evidence>
<dbReference type="InterPro" id="IPR032429">
    <property type="entry name" value="Nibrin_BRCT2"/>
</dbReference>
<dbReference type="GO" id="GO:0005694">
    <property type="term" value="C:chromosome"/>
    <property type="evidence" value="ECO:0007669"/>
    <property type="project" value="UniProtKB-SubCell"/>
</dbReference>
<dbReference type="Gene3D" id="2.60.200.20">
    <property type="match status" value="1"/>
</dbReference>
<dbReference type="GO" id="GO:0030870">
    <property type="term" value="C:Mre11 complex"/>
    <property type="evidence" value="ECO:0000318"/>
    <property type="project" value="GO_Central"/>
</dbReference>
<evidence type="ECO:0000256" key="5">
    <source>
        <dbReference type="ARBA" id="ARBA00023204"/>
    </source>
</evidence>
<evidence type="ECO:0000256" key="7">
    <source>
        <dbReference type="ARBA" id="ARBA00023306"/>
    </source>
</evidence>
<comment type="similarity">
    <text evidence="8">Belongs to the Nibrin family.</text>
</comment>
<dbReference type="Pfam" id="PF00498">
    <property type="entry name" value="FHA"/>
    <property type="match status" value="1"/>
</dbReference>
<dbReference type="InterPro" id="IPR001357">
    <property type="entry name" value="BRCT_dom"/>
</dbReference>
<dbReference type="OMA" id="WQDDITH"/>
<evidence type="ECO:0000256" key="1">
    <source>
        <dbReference type="ARBA" id="ARBA00004123"/>
    </source>
</evidence>
<dbReference type="Gene3D" id="3.40.50.10190">
    <property type="entry name" value="BRCT domain"/>
    <property type="match status" value="1"/>
</dbReference>
<dbReference type="SUPFAM" id="SSF52113">
    <property type="entry name" value="BRCT domain"/>
    <property type="match status" value="1"/>
</dbReference>
<dbReference type="PANTHER" id="PTHR12162">
    <property type="entry name" value="NIBRIN-RELATED"/>
    <property type="match status" value="1"/>
</dbReference>
<dbReference type="Proteomes" id="UP000000305">
    <property type="component" value="Unassembled WGS sequence"/>
</dbReference>
<dbReference type="GO" id="GO:0003684">
    <property type="term" value="F:damaged DNA binding"/>
    <property type="evidence" value="ECO:0000318"/>
    <property type="project" value="GO_Central"/>
</dbReference>
<keyword evidence="7" id="KW-0131">Cell cycle</keyword>
<keyword evidence="6" id="KW-0539">Nucleus</keyword>
<evidence type="ECO:0000313" key="12">
    <source>
        <dbReference type="Proteomes" id="UP000000305"/>
    </source>
</evidence>
<dbReference type="InterPro" id="IPR040227">
    <property type="entry name" value="Nibrin-rel"/>
</dbReference>
<dbReference type="FunCoup" id="E9HBK6">
    <property type="interactions" value="52"/>
</dbReference>
<dbReference type="CDD" id="cd22667">
    <property type="entry name" value="FHA_NBN"/>
    <property type="match status" value="1"/>
</dbReference>
<dbReference type="KEGG" id="dpx:DAPPUDRAFT_327734"/>
<keyword evidence="5" id="KW-0234">DNA repair</keyword>
<dbReference type="PANTHER" id="PTHR12162:SF0">
    <property type="entry name" value="NIBRIN"/>
    <property type="match status" value="1"/>
</dbReference>
<keyword evidence="3" id="KW-0158">Chromosome</keyword>
<dbReference type="Pfam" id="PF16770">
    <property type="entry name" value="RTT107_BRCT_5"/>
    <property type="match status" value="1"/>
</dbReference>
<evidence type="ECO:0000259" key="10">
    <source>
        <dbReference type="PROSITE" id="PS50006"/>
    </source>
</evidence>
<dbReference type="InterPro" id="IPR008984">
    <property type="entry name" value="SMAD_FHA_dom_sf"/>
</dbReference>
<dbReference type="GO" id="GO:0000724">
    <property type="term" value="P:double-strand break repair via homologous recombination"/>
    <property type="evidence" value="ECO:0000318"/>
    <property type="project" value="GO_Central"/>
</dbReference>
<evidence type="ECO:0000256" key="3">
    <source>
        <dbReference type="ARBA" id="ARBA00022454"/>
    </source>
</evidence>
<name>E9HBK6_DAPPU</name>
<evidence type="ECO:0000313" key="11">
    <source>
        <dbReference type="EMBL" id="EFX70859.1"/>
    </source>
</evidence>
<dbReference type="EMBL" id="GL732616">
    <property type="protein sequence ID" value="EFX70859.1"/>
    <property type="molecule type" value="Genomic_DNA"/>
</dbReference>
<evidence type="ECO:0000256" key="4">
    <source>
        <dbReference type="ARBA" id="ARBA00022763"/>
    </source>
</evidence>
<dbReference type="InterPro" id="IPR000253">
    <property type="entry name" value="FHA_dom"/>
</dbReference>
<comment type="subcellular location">
    <subcellularLocation>
        <location evidence="2">Chromosome</location>
    </subcellularLocation>
    <subcellularLocation>
        <location evidence="1">Nucleus</location>
    </subcellularLocation>
</comment>
<accession>E9HBK6</accession>
<dbReference type="SMART" id="SM00240">
    <property type="entry name" value="FHA"/>
    <property type="match status" value="1"/>
</dbReference>
<dbReference type="OrthoDB" id="552194at2759"/>
<proteinExistence type="inferred from homology"/>
<dbReference type="Gene3D" id="3.40.50.10980">
    <property type="entry name" value="Nibrin, BRCT2 domain"/>
    <property type="match status" value="1"/>
</dbReference>
<dbReference type="GO" id="GO:0007095">
    <property type="term" value="P:mitotic G2 DNA damage checkpoint signaling"/>
    <property type="evidence" value="ECO:0000318"/>
    <property type="project" value="GO_Central"/>
</dbReference>
<dbReference type="HOGENOM" id="CLU_452184_0_0_1"/>
<dbReference type="SUPFAM" id="SSF49879">
    <property type="entry name" value="SMAD/FHA domain"/>
    <property type="match status" value="1"/>
</dbReference>
<feature type="domain" description="FHA" evidence="10">
    <location>
        <begin position="20"/>
        <end position="78"/>
    </location>
</feature>
<dbReference type="FunFam" id="2.60.200.20:FF:000017">
    <property type="entry name" value="Nibrin"/>
    <property type="match status" value="1"/>
</dbReference>
<dbReference type="Pfam" id="PF16508">
    <property type="entry name" value="NIBRIN_BRCT_II"/>
    <property type="match status" value="1"/>
</dbReference>
<dbReference type="PROSITE" id="PS50006">
    <property type="entry name" value="FHA_DOMAIN"/>
    <property type="match status" value="1"/>
</dbReference>
<reference evidence="11 12" key="1">
    <citation type="journal article" date="2011" name="Science">
        <title>The ecoresponsive genome of Daphnia pulex.</title>
        <authorList>
            <person name="Colbourne J.K."/>
            <person name="Pfrender M.E."/>
            <person name="Gilbert D."/>
            <person name="Thomas W.K."/>
            <person name="Tucker A."/>
            <person name="Oakley T.H."/>
            <person name="Tokishita S."/>
            <person name="Aerts A."/>
            <person name="Arnold G.J."/>
            <person name="Basu M.K."/>
            <person name="Bauer D.J."/>
            <person name="Caceres C.E."/>
            <person name="Carmel L."/>
            <person name="Casola C."/>
            <person name="Choi J.H."/>
            <person name="Detter J.C."/>
            <person name="Dong Q."/>
            <person name="Dusheyko S."/>
            <person name="Eads B.D."/>
            <person name="Frohlich T."/>
            <person name="Geiler-Samerotte K.A."/>
            <person name="Gerlach D."/>
            <person name="Hatcher P."/>
            <person name="Jogdeo S."/>
            <person name="Krijgsveld J."/>
            <person name="Kriventseva E.V."/>
            <person name="Kultz D."/>
            <person name="Laforsch C."/>
            <person name="Lindquist E."/>
            <person name="Lopez J."/>
            <person name="Manak J.R."/>
            <person name="Muller J."/>
            <person name="Pangilinan J."/>
            <person name="Patwardhan R.P."/>
            <person name="Pitluck S."/>
            <person name="Pritham E.J."/>
            <person name="Rechtsteiner A."/>
            <person name="Rho M."/>
            <person name="Rogozin I.B."/>
            <person name="Sakarya O."/>
            <person name="Salamov A."/>
            <person name="Schaack S."/>
            <person name="Shapiro H."/>
            <person name="Shiga Y."/>
            <person name="Skalitzky C."/>
            <person name="Smith Z."/>
            <person name="Souvorov A."/>
            <person name="Sung W."/>
            <person name="Tang Z."/>
            <person name="Tsuchiya D."/>
            <person name="Tu H."/>
            <person name="Vos H."/>
            <person name="Wang M."/>
            <person name="Wolf Y.I."/>
            <person name="Yamagata H."/>
            <person name="Yamada T."/>
            <person name="Ye Y."/>
            <person name="Shaw J.R."/>
            <person name="Andrews J."/>
            <person name="Crease T.J."/>
            <person name="Tang H."/>
            <person name="Lucas S.M."/>
            <person name="Robertson H.M."/>
            <person name="Bork P."/>
            <person name="Koonin E.V."/>
            <person name="Zdobnov E.M."/>
            <person name="Grigoriev I.V."/>
            <person name="Lynch M."/>
            <person name="Boore J.L."/>
        </authorList>
    </citation>
    <scope>NUCLEOTIDE SEQUENCE [LARGE SCALE GENOMIC DNA]</scope>
</reference>
<dbReference type="STRING" id="6669.E9HBK6"/>
<dbReference type="InterPro" id="IPR036420">
    <property type="entry name" value="BRCT_dom_sf"/>
</dbReference>
<evidence type="ECO:0000256" key="8">
    <source>
        <dbReference type="ARBA" id="ARBA00044757"/>
    </source>
</evidence>
<keyword evidence="12" id="KW-1185">Reference proteome</keyword>
<dbReference type="eggNOG" id="ENOG502QQ7Y">
    <property type="taxonomic scope" value="Eukaryota"/>
</dbReference>
<sequence>MWIIQRKSDGKTIWLLNKEYTIGRRNCTIELSDDLSVSRQHLKLSVDYSPLIQNSGPPILQIMDLGSTYGIFVNLSATNTDKIESKVWVSLDIDFTFQFGVKNDWTVKWRNVSVVCSALGSVERKQLHRELSMLGAKLLSDWQDDITHLVTDKIMLTQKVLDSLLAVKPIVTVEYFEKWVKILEQDPSSSMPDASQFTPVIGLALEQFDKKCFLPKEERKSLFLGKTFIFATPNELKSSMAIAATKAGGIISNNTENFDPNCSLLVECSSPSPDYSRLLTKLSSRGERSIPQNEIGLAILSSSVEVYCNPRARNLNQNSQSHSNKHILASVECSLRDQETQMGNVPQLVGRKKECEEPPSKRNRIEKQISEIYQVLQPPSKKIHLDEMVAVTSEIQHCDDEENENALKRKEARTRTPAFPESIFSGSTNLDTRTHGNEKMDKSRQTVSHSEFAGAHPSTSKVNPIDSSSYIKKAKTRHVEESNSGYANIQHHQAKSNRSLQTSSEFLSQTSSTCQLVSVGIKRGKSLNRTEGDLNRSQWYGGNSPGKLNASKLIVKLNLVRPELVDKGMISQKLPSQLQENQVIKRIKSMKIACFKEGKWTTKN</sequence>
<keyword evidence="4" id="KW-0227">DNA damage</keyword>
<dbReference type="AlphaFoldDB" id="E9HBK6"/>
<dbReference type="InterPro" id="IPR043014">
    <property type="entry name" value="Nibrin_BRCT2_sf"/>
</dbReference>